<sequence length="354" mass="39634">MLKQKKSRKEKIPKTKPQKGKAIKTKQNKVKPAKAPKNKEKGKGLLPKNKRVLVLMAAALLIVIMGSVQAIVLLTSQKKDVQKEEAQEAPTYYFSKDEDISSVTEIVGERDFKKQEASEASLDTETKETEDQTEKPEESSAGASSQTSGMGECYKYLNVEDTSADIKSYMDYLEEKKNFINITDKSQQPESGQPSADEASKTSSEIYQLAGPSKDSSSYLSITLESEADSYTVTTSKENQPWNTYFKDQWNQQKKIIADFEKQPKAANTIEQAEDAVRAQSQEKLGLPEAIDSYEYITAPGISKIDGNDYYTVRTYKRQPDNTLIYVATYLFDYNTGSVAFQYNEVTGKAVPLN</sequence>
<organism evidence="2">
    <name type="scientific">Lacrimispora sp. BS-2</name>
    <dbReference type="NCBI Taxonomy" id="3151850"/>
    <lineage>
        <taxon>Bacteria</taxon>
        <taxon>Bacillati</taxon>
        <taxon>Bacillota</taxon>
        <taxon>Clostridia</taxon>
        <taxon>Lachnospirales</taxon>
        <taxon>Lachnospiraceae</taxon>
        <taxon>Lacrimispora</taxon>
    </lineage>
</organism>
<evidence type="ECO:0000313" key="2">
    <source>
        <dbReference type="EMBL" id="XBS55666.1"/>
    </source>
</evidence>
<feature type="compositionally biased region" description="Polar residues" evidence="1">
    <location>
        <begin position="183"/>
        <end position="194"/>
    </location>
</feature>
<feature type="region of interest" description="Disordered" evidence="1">
    <location>
        <begin position="107"/>
        <end position="148"/>
    </location>
</feature>
<feature type="compositionally biased region" description="Basic residues" evidence="1">
    <location>
        <begin position="1"/>
        <end position="36"/>
    </location>
</feature>
<evidence type="ECO:0000256" key="1">
    <source>
        <dbReference type="SAM" id="MobiDB-lite"/>
    </source>
</evidence>
<feature type="region of interest" description="Disordered" evidence="1">
    <location>
        <begin position="1"/>
        <end position="45"/>
    </location>
</feature>
<feature type="compositionally biased region" description="Basic and acidic residues" evidence="1">
    <location>
        <begin position="124"/>
        <end position="138"/>
    </location>
</feature>
<protein>
    <submittedName>
        <fullName evidence="2">Uncharacterized protein</fullName>
    </submittedName>
</protein>
<name>A0AAU7PVT8_9FIRM</name>
<reference evidence="2" key="1">
    <citation type="submission" date="2024-06" db="EMBL/GenBank/DDBJ databases">
        <title>Lacrimispora cavernae sp. nov., a novel anaerobe isolated from bat guano pile inside a cave.</title>
        <authorList>
            <person name="Miller S.L."/>
            <person name="Lu N."/>
            <person name="King J."/>
            <person name="Sankaranarayanan K."/>
            <person name="Lawson P.A."/>
        </authorList>
    </citation>
    <scope>NUCLEOTIDE SEQUENCE</scope>
    <source>
        <strain evidence="2">BS-2</strain>
    </source>
</reference>
<dbReference type="RefSeq" id="WP_349948320.1">
    <property type="nucleotide sequence ID" value="NZ_CP157940.1"/>
</dbReference>
<feature type="region of interest" description="Disordered" evidence="1">
    <location>
        <begin position="183"/>
        <end position="204"/>
    </location>
</feature>
<proteinExistence type="predicted"/>
<dbReference type="EMBL" id="CP157940">
    <property type="protein sequence ID" value="XBS55666.1"/>
    <property type="molecule type" value="Genomic_DNA"/>
</dbReference>
<dbReference type="AlphaFoldDB" id="A0AAU7PVT8"/>
<accession>A0AAU7PVT8</accession>
<gene>
    <name evidence="2" type="ORF">ABFV83_07750</name>
</gene>
<feature type="compositionally biased region" description="Basic and acidic residues" evidence="1">
    <location>
        <begin position="107"/>
        <end position="117"/>
    </location>
</feature>